<dbReference type="Proteomes" id="UP000628984">
    <property type="component" value="Unassembled WGS sequence"/>
</dbReference>
<protein>
    <recommendedName>
        <fullName evidence="3">Metal-binding protein</fullName>
    </recommendedName>
</protein>
<dbReference type="EMBL" id="BMYQ01000006">
    <property type="protein sequence ID" value="GGW32794.1"/>
    <property type="molecule type" value="Genomic_DNA"/>
</dbReference>
<reference evidence="1" key="2">
    <citation type="submission" date="2020-09" db="EMBL/GenBank/DDBJ databases">
        <authorList>
            <person name="Sun Q."/>
            <person name="Kim S."/>
        </authorList>
    </citation>
    <scope>NUCLEOTIDE SEQUENCE</scope>
    <source>
        <strain evidence="1">KCTC 23714</strain>
    </source>
</reference>
<evidence type="ECO:0008006" key="3">
    <source>
        <dbReference type="Google" id="ProtNLM"/>
    </source>
</evidence>
<organism evidence="1 2">
    <name type="scientific">Gemmobacter lanyuensis</name>
    <dbReference type="NCBI Taxonomy" id="1054497"/>
    <lineage>
        <taxon>Bacteria</taxon>
        <taxon>Pseudomonadati</taxon>
        <taxon>Pseudomonadota</taxon>
        <taxon>Alphaproteobacteria</taxon>
        <taxon>Rhodobacterales</taxon>
        <taxon>Paracoccaceae</taxon>
        <taxon>Gemmobacter</taxon>
    </lineage>
</organism>
<sequence length="126" mass="13123">MTQFPRDLRAMAVSAHPIRLCIDCRHQGQACLPGLMLMGRLTAAIDSARPGAEFEISGTAQITACSRPCQIAWRATAQGAWVFGDVADSADLEDLVAGARRAEQGMGQAQVPGSAAAIVSRAGALS</sequence>
<evidence type="ECO:0000313" key="2">
    <source>
        <dbReference type="Proteomes" id="UP000628984"/>
    </source>
</evidence>
<dbReference type="Pfam" id="PF07845">
    <property type="entry name" value="DUF1636"/>
    <property type="match status" value="1"/>
</dbReference>
<evidence type="ECO:0000313" key="1">
    <source>
        <dbReference type="EMBL" id="GGW32794.1"/>
    </source>
</evidence>
<proteinExistence type="predicted"/>
<name>A0A918IUH1_9RHOB</name>
<gene>
    <name evidence="1" type="ORF">GCM10011452_21530</name>
</gene>
<dbReference type="RefSeq" id="WP_189633870.1">
    <property type="nucleotide sequence ID" value="NZ_BMYQ01000006.1"/>
</dbReference>
<comment type="caution">
    <text evidence="1">The sequence shown here is derived from an EMBL/GenBank/DDBJ whole genome shotgun (WGS) entry which is preliminary data.</text>
</comment>
<reference evidence="1" key="1">
    <citation type="journal article" date="2014" name="Int. J. Syst. Evol. Microbiol.">
        <title>Complete genome sequence of Corynebacterium casei LMG S-19264T (=DSM 44701T), isolated from a smear-ripened cheese.</title>
        <authorList>
            <consortium name="US DOE Joint Genome Institute (JGI-PGF)"/>
            <person name="Walter F."/>
            <person name="Albersmeier A."/>
            <person name="Kalinowski J."/>
            <person name="Ruckert C."/>
        </authorList>
    </citation>
    <scope>NUCLEOTIDE SEQUENCE</scope>
    <source>
        <strain evidence="1">KCTC 23714</strain>
    </source>
</reference>
<keyword evidence="2" id="KW-1185">Reference proteome</keyword>
<dbReference type="InterPro" id="IPR012863">
    <property type="entry name" value="DUF1636"/>
</dbReference>
<dbReference type="AlphaFoldDB" id="A0A918IUH1"/>
<accession>A0A918IUH1</accession>